<proteinExistence type="predicted"/>
<dbReference type="OrthoDB" id="9797151at2"/>
<evidence type="ECO:0000256" key="3">
    <source>
        <dbReference type="ARBA" id="ARBA00023235"/>
    </source>
</evidence>
<dbReference type="Proteomes" id="UP000001695">
    <property type="component" value="Chromosome"/>
</dbReference>
<protein>
    <submittedName>
        <fullName evidence="4">Enoyl-CoA hydratase/isomerase</fullName>
    </submittedName>
</protein>
<reference evidence="5" key="1">
    <citation type="submission" date="2008-03" db="EMBL/GenBank/DDBJ databases">
        <title>Complete sequence of chromosome of Beijerinckia indica subsp. indica ATCC 9039.</title>
        <authorList>
            <consortium name="US DOE Joint Genome Institute"/>
            <person name="Copeland A."/>
            <person name="Lucas S."/>
            <person name="Lapidus A."/>
            <person name="Glavina del Rio T."/>
            <person name="Dalin E."/>
            <person name="Tice H."/>
            <person name="Bruce D."/>
            <person name="Goodwin L."/>
            <person name="Pitluck S."/>
            <person name="LaButti K."/>
            <person name="Schmutz J."/>
            <person name="Larimer F."/>
            <person name="Land M."/>
            <person name="Hauser L."/>
            <person name="Kyrpides N."/>
            <person name="Mikhailova N."/>
            <person name="Dunfield P.F."/>
            <person name="Dedysh S.N."/>
            <person name="Liesack W."/>
            <person name="Saw J.H."/>
            <person name="Alam M."/>
            <person name="Chen Y."/>
            <person name="Murrell J.C."/>
            <person name="Richardson P."/>
        </authorList>
    </citation>
    <scope>NUCLEOTIDE SEQUENCE [LARGE SCALE GENOMIC DNA]</scope>
    <source>
        <strain evidence="5">ATCC 9039 / DSM 1715 / NCIMB 8712</strain>
    </source>
</reference>
<keyword evidence="5" id="KW-1185">Reference proteome</keyword>
<dbReference type="AlphaFoldDB" id="B2ICV4"/>
<dbReference type="EMBL" id="CP001016">
    <property type="protein sequence ID" value="ACB95378.1"/>
    <property type="molecule type" value="Genomic_DNA"/>
</dbReference>
<evidence type="ECO:0000313" key="5">
    <source>
        <dbReference type="Proteomes" id="UP000001695"/>
    </source>
</evidence>
<dbReference type="PANTHER" id="PTHR43684:SF1">
    <property type="entry name" value="ENOYL-COA DELTA ISOMERASE 2"/>
    <property type="match status" value="1"/>
</dbReference>
<dbReference type="STRING" id="395963.Bind_1748"/>
<dbReference type="Pfam" id="PF00378">
    <property type="entry name" value="ECH_1"/>
    <property type="match status" value="1"/>
</dbReference>
<dbReference type="InterPro" id="IPR029045">
    <property type="entry name" value="ClpP/crotonase-like_dom_sf"/>
</dbReference>
<dbReference type="KEGG" id="bid:Bind_1748"/>
<dbReference type="InterPro" id="IPR001753">
    <property type="entry name" value="Enoyl-CoA_hydra/iso"/>
</dbReference>
<keyword evidence="2" id="KW-0576">Peroxisome</keyword>
<comment type="subcellular location">
    <subcellularLocation>
        <location evidence="1">Peroxisome</location>
    </subcellularLocation>
</comment>
<dbReference type="InterPro" id="IPR051053">
    <property type="entry name" value="ECH/Chromodomain_protein"/>
</dbReference>
<dbReference type="RefSeq" id="WP_012384735.1">
    <property type="nucleotide sequence ID" value="NC_010581.1"/>
</dbReference>
<sequence length="260" mass="27515">MTTESLISVASDRENTVIIDDRENGIRLLTISRVARRNALDRKTHQALTSALIAADADESVRVVVLTGAGNVFTSGNDLADFQNAAGDDAARAGLDFLKALCAFAKPLVAAVEGYAIGIGTTLLLHCDFAYAGRGTQFRLPFTALGLCPEGGSSYLLPRIAGTKRAADLLMLGETFTAERAADSGIITSITDDGGSLPLALNKAHVLAGLSPQALTMTKHLLKQSFAKDLEHTLQLEAESFDALRRTPYAQAVFAAFFAS</sequence>
<dbReference type="HOGENOM" id="CLU_009834_7_2_5"/>
<dbReference type="CDD" id="cd06558">
    <property type="entry name" value="crotonase-like"/>
    <property type="match status" value="1"/>
</dbReference>
<dbReference type="SUPFAM" id="SSF52096">
    <property type="entry name" value="ClpP/crotonase"/>
    <property type="match status" value="1"/>
</dbReference>
<name>B2ICV4_BEII9</name>
<organism evidence="4 5">
    <name type="scientific">Beijerinckia indica subsp. indica (strain ATCC 9039 / DSM 1715 / NCIMB 8712)</name>
    <dbReference type="NCBI Taxonomy" id="395963"/>
    <lineage>
        <taxon>Bacteria</taxon>
        <taxon>Pseudomonadati</taxon>
        <taxon>Pseudomonadota</taxon>
        <taxon>Alphaproteobacteria</taxon>
        <taxon>Hyphomicrobiales</taxon>
        <taxon>Beijerinckiaceae</taxon>
        <taxon>Beijerinckia</taxon>
    </lineage>
</organism>
<dbReference type="PANTHER" id="PTHR43684">
    <property type="match status" value="1"/>
</dbReference>
<reference evidence="4 5" key="2">
    <citation type="journal article" date="2010" name="J. Bacteriol.">
        <title>Complete genome sequence of Beijerinckia indica subsp. indica.</title>
        <authorList>
            <person name="Tamas I."/>
            <person name="Dedysh S.N."/>
            <person name="Liesack W."/>
            <person name="Stott M.B."/>
            <person name="Alam M."/>
            <person name="Murrell J.C."/>
            <person name="Dunfield P.F."/>
        </authorList>
    </citation>
    <scope>NUCLEOTIDE SEQUENCE [LARGE SCALE GENOMIC DNA]</scope>
    <source>
        <strain evidence="5">ATCC 9039 / DSM 1715 / NCIMB 8712</strain>
    </source>
</reference>
<gene>
    <name evidence="4" type="ordered locus">Bind_1748</name>
</gene>
<accession>B2ICV4</accession>
<keyword evidence="3 4" id="KW-0413">Isomerase</keyword>
<dbReference type="GO" id="GO:0004165">
    <property type="term" value="F:delta(3)-delta(2)-enoyl-CoA isomerase activity"/>
    <property type="evidence" value="ECO:0007669"/>
    <property type="project" value="UniProtKB-ARBA"/>
</dbReference>
<dbReference type="eggNOG" id="COG1024">
    <property type="taxonomic scope" value="Bacteria"/>
</dbReference>
<evidence type="ECO:0000313" key="4">
    <source>
        <dbReference type="EMBL" id="ACB95378.1"/>
    </source>
</evidence>
<evidence type="ECO:0000256" key="1">
    <source>
        <dbReference type="ARBA" id="ARBA00004275"/>
    </source>
</evidence>
<dbReference type="Gene3D" id="3.90.226.10">
    <property type="entry name" value="2-enoyl-CoA Hydratase, Chain A, domain 1"/>
    <property type="match status" value="1"/>
</dbReference>
<evidence type="ECO:0000256" key="2">
    <source>
        <dbReference type="ARBA" id="ARBA00023140"/>
    </source>
</evidence>